<feature type="domain" description="Putative sugar diacid recognition" evidence="3">
    <location>
        <begin position="23"/>
        <end position="155"/>
    </location>
</feature>
<evidence type="ECO:0000259" key="5">
    <source>
        <dbReference type="Pfam" id="PF17853"/>
    </source>
</evidence>
<dbReference type="Pfam" id="PF17853">
    <property type="entry name" value="GGDEF_2"/>
    <property type="match status" value="1"/>
</dbReference>
<dbReference type="PANTHER" id="PTHR33744:SF15">
    <property type="entry name" value="CARBOHYDRATE DIACID REGULATOR"/>
    <property type="match status" value="1"/>
</dbReference>
<gene>
    <name evidence="6" type="ORF">M2283_006451</name>
</gene>
<evidence type="ECO:0000313" key="7">
    <source>
        <dbReference type="Proteomes" id="UP001160499"/>
    </source>
</evidence>
<keyword evidence="7" id="KW-1185">Reference proteome</keyword>
<dbReference type="EMBL" id="JARXVH010000011">
    <property type="protein sequence ID" value="MDH6219117.1"/>
    <property type="molecule type" value="Genomic_DNA"/>
</dbReference>
<proteinExistence type="inferred from homology"/>
<evidence type="ECO:0000256" key="2">
    <source>
        <dbReference type="SAM" id="MobiDB-lite"/>
    </source>
</evidence>
<dbReference type="PANTHER" id="PTHR33744">
    <property type="entry name" value="CARBOHYDRATE DIACID REGULATOR"/>
    <property type="match status" value="1"/>
</dbReference>
<reference evidence="6 7" key="1">
    <citation type="submission" date="2023-04" db="EMBL/GenBank/DDBJ databases">
        <title>Forest soil microbial communities from Buena Vista Peninsula, Colon Province, Panama.</title>
        <authorList>
            <person name="Bouskill N."/>
        </authorList>
    </citation>
    <scope>NUCLEOTIDE SEQUENCE [LARGE SCALE GENOMIC DNA]</scope>
    <source>
        <strain evidence="6 7">GGS1</strain>
    </source>
</reference>
<evidence type="ECO:0000259" key="4">
    <source>
        <dbReference type="Pfam" id="PF13556"/>
    </source>
</evidence>
<comment type="similarity">
    <text evidence="1">Belongs to the CdaR family.</text>
</comment>
<name>A0ABT6LS93_9ACTN</name>
<comment type="caution">
    <text evidence="6">The sequence shown here is derived from an EMBL/GenBank/DDBJ whole genome shotgun (WGS) entry which is preliminary data.</text>
</comment>
<feature type="domain" description="CdaR GGDEF-like" evidence="5">
    <location>
        <begin position="169"/>
        <end position="299"/>
    </location>
</feature>
<organism evidence="6 7">
    <name type="scientific">Streptomyces pseudovenezuelae</name>
    <dbReference type="NCBI Taxonomy" id="67350"/>
    <lineage>
        <taxon>Bacteria</taxon>
        <taxon>Bacillati</taxon>
        <taxon>Actinomycetota</taxon>
        <taxon>Actinomycetes</taxon>
        <taxon>Kitasatosporales</taxon>
        <taxon>Streptomycetaceae</taxon>
        <taxon>Streptomyces</taxon>
        <taxon>Streptomyces aurantiacus group</taxon>
    </lineage>
</organism>
<evidence type="ECO:0000256" key="1">
    <source>
        <dbReference type="ARBA" id="ARBA00006754"/>
    </source>
</evidence>
<dbReference type="Proteomes" id="UP001160499">
    <property type="component" value="Unassembled WGS sequence"/>
</dbReference>
<feature type="domain" description="PucR C-terminal helix-turn-helix" evidence="4">
    <location>
        <begin position="349"/>
        <end position="407"/>
    </location>
</feature>
<dbReference type="InterPro" id="IPR041522">
    <property type="entry name" value="CdaR_GGDEF"/>
</dbReference>
<evidence type="ECO:0000259" key="3">
    <source>
        <dbReference type="Pfam" id="PF05651"/>
    </source>
</evidence>
<accession>A0ABT6LS93</accession>
<dbReference type="InterPro" id="IPR008599">
    <property type="entry name" value="Diacid_rec"/>
</dbReference>
<dbReference type="Pfam" id="PF13556">
    <property type="entry name" value="HTH_30"/>
    <property type="match status" value="1"/>
</dbReference>
<evidence type="ECO:0000313" key="6">
    <source>
        <dbReference type="EMBL" id="MDH6219117.1"/>
    </source>
</evidence>
<dbReference type="Pfam" id="PF05651">
    <property type="entry name" value="Diacid_rec"/>
    <property type="match status" value="1"/>
</dbReference>
<sequence length="418" mass="44634">MTPSPVRCVQSRADSRREETPLLSPSLAQEIAADTSAVIGFNVLITDAEGMVIGSGDSSRVGTFHEASVDVVRTQEPATHSASQAGLLRGVRPGVTLPLVTGGRAVGTVGITGTPGQVRRFGLLVKRQTEILLRESVMLRSRLLAERASEKLLTDIASYDPQVVEGEFLMFRAAELGFDLRLPRAAVAIEVTVPDPAAGRRSAPTHDMAQVRSELLRTVREVFADPQDVVASTAPGWIGVLSRLPAQQPTDALLAACRRVTDVIAAQDGLSARAGIGEAASSVGGLHDSYQDACDALRLGARLAGGSAVHLITDLRVHQLLAAVGQPARSRLVELTTAELRAQPDWPALRDTVTAWCESGFHLVRASAALHIHRNTVIYRMNKIEQITGRPLREHRTTMALYLACLADQLAGGGEGDR</sequence>
<dbReference type="Gene3D" id="1.10.10.2840">
    <property type="entry name" value="PucR C-terminal helix-turn-helix domain"/>
    <property type="match status" value="1"/>
</dbReference>
<dbReference type="InterPro" id="IPR025736">
    <property type="entry name" value="PucR_C-HTH_dom"/>
</dbReference>
<feature type="region of interest" description="Disordered" evidence="2">
    <location>
        <begin position="1"/>
        <end position="22"/>
    </location>
</feature>
<dbReference type="InterPro" id="IPR051448">
    <property type="entry name" value="CdaR-like_regulators"/>
</dbReference>
<dbReference type="InterPro" id="IPR042070">
    <property type="entry name" value="PucR_C-HTH_sf"/>
</dbReference>
<protein>
    <submittedName>
        <fullName evidence="6">Carbohydrate diacid regulator</fullName>
    </submittedName>
</protein>